<sequence>MVKNKGSRIIITLECECKNTKLEHINKRKNGICRYTSSKNRRNTPNRIELKKFCRYCNKHSNFKEIK</sequence>
<dbReference type="InterPro" id="IPR001705">
    <property type="entry name" value="Ribosomal_bL33"/>
</dbReference>
<dbReference type="Pfam" id="PF00471">
    <property type="entry name" value="Ribosomal_L33"/>
    <property type="match status" value="1"/>
</dbReference>
<keyword evidence="5" id="KW-0934">Plastid</keyword>
<dbReference type="GO" id="GO:0005840">
    <property type="term" value="C:ribosome"/>
    <property type="evidence" value="ECO:0007669"/>
    <property type="project" value="UniProtKB-KW"/>
</dbReference>
<reference evidence="5" key="1">
    <citation type="journal article" date="2019" name="Mol. Phylogenet. Evol.">
        <title>Morphological evolution and classification of the red algal order Ceramiales inferred using plastid phylogenomics.</title>
        <authorList>
            <person name="Diaz-Tapia P."/>
            <person name="Pasella M.M."/>
            <person name="Verbruggen H."/>
            <person name="Maggs C.A."/>
        </authorList>
    </citation>
    <scope>NUCLEOTIDE SEQUENCE</scope>
    <source>
        <strain evidence="5">PD2933</strain>
    </source>
</reference>
<dbReference type="PROSITE" id="PS00582">
    <property type="entry name" value="RIBOSOMAL_L33"/>
    <property type="match status" value="1"/>
</dbReference>
<dbReference type="NCBIfam" id="NF001860">
    <property type="entry name" value="PRK00595.1"/>
    <property type="match status" value="1"/>
</dbReference>
<dbReference type="InterPro" id="IPR011332">
    <property type="entry name" value="Ribosomal_zn-bd"/>
</dbReference>
<dbReference type="InterPro" id="IPR018264">
    <property type="entry name" value="Ribosomal_bL33_CS"/>
</dbReference>
<comment type="similarity">
    <text evidence="1">Belongs to the bacterial ribosomal protein bL33 family.</text>
</comment>
<organism evidence="5">
    <name type="scientific">Anotrichium furcellatum</name>
    <dbReference type="NCBI Taxonomy" id="41999"/>
    <lineage>
        <taxon>Eukaryota</taxon>
        <taxon>Rhodophyta</taxon>
        <taxon>Florideophyceae</taxon>
        <taxon>Rhodymeniophycidae</taxon>
        <taxon>Ceramiales</taxon>
        <taxon>Ceramiaceae</taxon>
        <taxon>Anotrichium</taxon>
    </lineage>
</organism>
<protein>
    <recommendedName>
        <fullName evidence="4">Large ribosomal subunit protein bL33c</fullName>
    </recommendedName>
</protein>
<dbReference type="GO" id="GO:0003735">
    <property type="term" value="F:structural constituent of ribosome"/>
    <property type="evidence" value="ECO:0007669"/>
    <property type="project" value="InterPro"/>
</dbReference>
<dbReference type="GO" id="GO:1990904">
    <property type="term" value="C:ribonucleoprotein complex"/>
    <property type="evidence" value="ECO:0007669"/>
    <property type="project" value="UniProtKB-KW"/>
</dbReference>
<dbReference type="GO" id="GO:0005737">
    <property type="term" value="C:cytoplasm"/>
    <property type="evidence" value="ECO:0007669"/>
    <property type="project" value="UniProtKB-ARBA"/>
</dbReference>
<keyword evidence="3" id="KW-0687">Ribonucleoprotein</keyword>
<geneLocation type="plastid" evidence="5"/>
<dbReference type="SUPFAM" id="SSF57829">
    <property type="entry name" value="Zn-binding ribosomal proteins"/>
    <property type="match status" value="1"/>
</dbReference>
<dbReference type="NCBIfam" id="TIGR01023">
    <property type="entry name" value="rpmG_bact"/>
    <property type="match status" value="1"/>
</dbReference>
<dbReference type="InterPro" id="IPR038584">
    <property type="entry name" value="Ribosomal_bL33_sf"/>
</dbReference>
<evidence type="ECO:0000256" key="2">
    <source>
        <dbReference type="ARBA" id="ARBA00022980"/>
    </source>
</evidence>
<name>A0A4D6WP82_9FLOR</name>
<keyword evidence="2 5" id="KW-0689">Ribosomal protein</keyword>
<dbReference type="PANTHER" id="PTHR43168:SF2">
    <property type="entry name" value="LARGE RIBOSOMAL SUBUNIT PROTEIN BL33C"/>
    <property type="match status" value="1"/>
</dbReference>
<dbReference type="EMBL" id="MK814609">
    <property type="protein sequence ID" value="QCI04318.1"/>
    <property type="molecule type" value="Genomic_DNA"/>
</dbReference>
<proteinExistence type="inferred from homology"/>
<evidence type="ECO:0000256" key="1">
    <source>
        <dbReference type="ARBA" id="ARBA00007596"/>
    </source>
</evidence>
<dbReference type="HAMAP" id="MF_00294">
    <property type="entry name" value="Ribosomal_bL33"/>
    <property type="match status" value="1"/>
</dbReference>
<dbReference type="NCBIfam" id="NF001764">
    <property type="entry name" value="PRK00504.1"/>
    <property type="match status" value="1"/>
</dbReference>
<evidence type="ECO:0000313" key="5">
    <source>
        <dbReference type="EMBL" id="QCI04318.1"/>
    </source>
</evidence>
<evidence type="ECO:0000256" key="4">
    <source>
        <dbReference type="ARBA" id="ARBA00035276"/>
    </source>
</evidence>
<evidence type="ECO:0000256" key="3">
    <source>
        <dbReference type="ARBA" id="ARBA00023274"/>
    </source>
</evidence>
<dbReference type="Gene3D" id="2.20.28.120">
    <property type="entry name" value="Ribosomal protein L33"/>
    <property type="match status" value="1"/>
</dbReference>
<reference evidence="5" key="2">
    <citation type="submission" date="2019-04" db="EMBL/GenBank/DDBJ databases">
        <authorList>
            <person name="Pasella M."/>
        </authorList>
    </citation>
    <scope>NUCLEOTIDE SEQUENCE</scope>
    <source>
        <strain evidence="5">PD2933</strain>
    </source>
</reference>
<accession>A0A4D6WP82</accession>
<dbReference type="AlphaFoldDB" id="A0A4D6WP82"/>
<dbReference type="PANTHER" id="PTHR43168">
    <property type="entry name" value="50S RIBOSOMAL PROTEIN L33, CHLOROPLASTIC"/>
    <property type="match status" value="1"/>
</dbReference>
<gene>
    <name evidence="5" type="primary">rpl33</name>
</gene>
<dbReference type="GO" id="GO:0006412">
    <property type="term" value="P:translation"/>
    <property type="evidence" value="ECO:0007669"/>
    <property type="project" value="InterPro"/>
</dbReference>